<dbReference type="Gene3D" id="3.40.50.10770">
    <property type="entry name" value="Hypothetical protein VC1899 like domain (Restriction endonuclease-like)"/>
    <property type="match status" value="1"/>
</dbReference>
<evidence type="ECO:0000259" key="1">
    <source>
        <dbReference type="Pfam" id="PF23400"/>
    </source>
</evidence>
<dbReference type="InterPro" id="IPR056339">
    <property type="entry name" value="CARF_Card1"/>
</dbReference>
<accession>A0A0F9R0R2</accession>
<dbReference type="Pfam" id="PF23400">
    <property type="entry name" value="CARF_Card1"/>
    <property type="match status" value="1"/>
</dbReference>
<organism evidence="2">
    <name type="scientific">marine sediment metagenome</name>
    <dbReference type="NCBI Taxonomy" id="412755"/>
    <lineage>
        <taxon>unclassified sequences</taxon>
        <taxon>metagenomes</taxon>
        <taxon>ecological metagenomes</taxon>
    </lineage>
</organism>
<dbReference type="AlphaFoldDB" id="A0A0F9R0R2"/>
<proteinExistence type="predicted"/>
<dbReference type="SUPFAM" id="SSF52980">
    <property type="entry name" value="Restriction endonuclease-like"/>
    <property type="match status" value="1"/>
</dbReference>
<feature type="domain" description="Card1 CARF" evidence="1">
    <location>
        <begin position="82"/>
        <end position="183"/>
    </location>
</feature>
<dbReference type="InterPro" id="IPR011335">
    <property type="entry name" value="Restrct_endonuc-II-like"/>
</dbReference>
<reference evidence="2" key="1">
    <citation type="journal article" date="2015" name="Nature">
        <title>Complex archaea that bridge the gap between prokaryotes and eukaryotes.</title>
        <authorList>
            <person name="Spang A."/>
            <person name="Saw J.H."/>
            <person name="Jorgensen S.L."/>
            <person name="Zaremba-Niedzwiedzka K."/>
            <person name="Martijn J."/>
            <person name="Lind A.E."/>
            <person name="van Eijk R."/>
            <person name="Schleper C."/>
            <person name="Guy L."/>
            <person name="Ettema T.J."/>
        </authorList>
    </citation>
    <scope>NUCLEOTIDE SEQUENCE</scope>
</reference>
<dbReference type="EMBL" id="LAZR01001226">
    <property type="protein sequence ID" value="KKN48314.1"/>
    <property type="molecule type" value="Genomic_DNA"/>
</dbReference>
<protein>
    <recommendedName>
        <fullName evidence="1">Card1 CARF domain-containing protein</fullName>
    </recommendedName>
</protein>
<sequence length="449" mass="51902">MNKDFNEKIEMLSSEIEKNLKLIYNLKISKKSLKPIEDKVWELSKEKYVLETRSTRNFKQYKGIIFTVGFTPEPIILNILANEPQAVYFIHTKESEKHLDRIIEETNLKASQFKRGIMPKDSVLTSFRLVKKGLNFLIEEKEINKNEVAIDPTGGTKIMSVGCGFSTSIMDLNIIYISNKKYNPILRRPEPGSEHLVNIPNLKDILLGDKLIEDINISKNKIKRISQHFEDVTNTHVVLLMKKSGEHLSDIRYLESHNLDGDIFSGLIAAISNLGEEVGEQISFSQGDTSAPELTINYRKFKINIMDGEFIRVAIISDQEISDLIKEKSQVLVDEYEELHMVDLKLFSGNITQFKDFPAMAKKRLDLGLNEKNKLNINQLYKYDKNSMILYVLKNWYEKMKIESNLTSFYPVMIPKILMRELGMEKDEAHYWTYDLFKNNVIINGKGLD</sequence>
<name>A0A0F9R0R2_9ZZZZ</name>
<evidence type="ECO:0000313" key="2">
    <source>
        <dbReference type="EMBL" id="KKN48314.1"/>
    </source>
</evidence>
<gene>
    <name evidence="2" type="ORF">LCGC14_0654060</name>
</gene>
<comment type="caution">
    <text evidence="2">The sequence shown here is derived from an EMBL/GenBank/DDBJ whole genome shotgun (WGS) entry which is preliminary data.</text>
</comment>